<keyword evidence="3" id="KW-0274">FAD</keyword>
<dbReference type="RefSeq" id="WP_387408950.1">
    <property type="nucleotide sequence ID" value="NZ_JBIASD010000002.1"/>
</dbReference>
<evidence type="ECO:0000256" key="3">
    <source>
        <dbReference type="ARBA" id="ARBA00022827"/>
    </source>
</evidence>
<accession>A0ABW6SIX6</accession>
<dbReference type="PRINTS" id="PR00368">
    <property type="entry name" value="FADPNR"/>
</dbReference>
<reference evidence="7 8" key="1">
    <citation type="submission" date="2024-10" db="EMBL/GenBank/DDBJ databases">
        <title>The Natural Products Discovery Center: Release of the First 8490 Sequenced Strains for Exploring Actinobacteria Biosynthetic Diversity.</title>
        <authorList>
            <person name="Kalkreuter E."/>
            <person name="Kautsar S.A."/>
            <person name="Yang D."/>
            <person name="Bader C.D."/>
            <person name="Teijaro C.N."/>
            <person name="Fluegel L."/>
            <person name="Davis C.M."/>
            <person name="Simpson J.R."/>
            <person name="Lauterbach L."/>
            <person name="Steele A.D."/>
            <person name="Gui C."/>
            <person name="Meng S."/>
            <person name="Li G."/>
            <person name="Viehrig K."/>
            <person name="Ye F."/>
            <person name="Su P."/>
            <person name="Kiefer A.F."/>
            <person name="Nichols A."/>
            <person name="Cepeda A.J."/>
            <person name="Yan W."/>
            <person name="Fan B."/>
            <person name="Jiang Y."/>
            <person name="Adhikari A."/>
            <person name="Zheng C.-J."/>
            <person name="Schuster L."/>
            <person name="Cowan T.M."/>
            <person name="Smanski M.J."/>
            <person name="Chevrette M.G."/>
            <person name="De Carvalho L.P.S."/>
            <person name="Shen B."/>
        </authorList>
    </citation>
    <scope>NUCLEOTIDE SEQUENCE [LARGE SCALE GENOMIC DNA]</scope>
    <source>
        <strain evidence="7 8">NPDC002173</strain>
    </source>
</reference>
<sequence length="445" mass="50234">MTVPRILVVGGGYVGMYAALRLQRRLRRAEARVTVVNYDSYMTYQPFLPEAAAGSIEPRHVVVPLRRMLSRCEILNGTILRVSLAEKTAEFRPHEGPERVLGFDYLVFSPGSISRVLPIPGLAERGIGFKTVEEAIHLRNHVLGKLDVAASSSDERLRRRALTFVFVGAGFAGVEALGELEDMVSDAVKYFHGLRRQDMRWFLIEATDRILPEVGPDMGRWTAEQFRRRGIDVRLHTRLLSAENGHIVLDDGEEFDAETLVWTAGVKPHPLVRYGDLPLDSRDRVLANEFLQIQGARFAFTAGDTAAIPDLTRPGEFCPPNAQHAVRQARRMADNILATIRSRPCKPYRHRNAGSVAALGLRKGVGQIYGRELRGIVAWLMHRTYHLSRMPTFNRKSRILADWTLALFFRREIVSLGALQRPREEFELAARTTTPHRPAREPVTH</sequence>
<dbReference type="Pfam" id="PF07992">
    <property type="entry name" value="Pyr_redox_2"/>
    <property type="match status" value="1"/>
</dbReference>
<dbReference type="GO" id="GO:0016491">
    <property type="term" value="F:oxidoreductase activity"/>
    <property type="evidence" value="ECO:0007669"/>
    <property type="project" value="UniProtKB-KW"/>
</dbReference>
<evidence type="ECO:0000256" key="1">
    <source>
        <dbReference type="ARBA" id="ARBA00005272"/>
    </source>
</evidence>
<dbReference type="PANTHER" id="PTHR43706">
    <property type="entry name" value="NADH DEHYDROGENASE"/>
    <property type="match status" value="1"/>
</dbReference>
<dbReference type="InterPro" id="IPR023753">
    <property type="entry name" value="FAD/NAD-binding_dom"/>
</dbReference>
<gene>
    <name evidence="7" type="ORF">ACFYXI_04955</name>
</gene>
<evidence type="ECO:0000256" key="5">
    <source>
        <dbReference type="ARBA" id="ARBA00023027"/>
    </source>
</evidence>
<evidence type="ECO:0000313" key="8">
    <source>
        <dbReference type="Proteomes" id="UP001602013"/>
    </source>
</evidence>
<evidence type="ECO:0000256" key="2">
    <source>
        <dbReference type="ARBA" id="ARBA00022630"/>
    </source>
</evidence>
<proteinExistence type="inferred from homology"/>
<feature type="domain" description="FAD/NAD(P)-binding" evidence="6">
    <location>
        <begin position="5"/>
        <end position="329"/>
    </location>
</feature>
<dbReference type="Gene3D" id="3.50.50.100">
    <property type="match status" value="1"/>
</dbReference>
<keyword evidence="8" id="KW-1185">Reference proteome</keyword>
<comment type="caution">
    <text evidence="7">The sequence shown here is derived from an EMBL/GenBank/DDBJ whole genome shotgun (WGS) entry which is preliminary data.</text>
</comment>
<comment type="similarity">
    <text evidence="1">Belongs to the NADH dehydrogenase family.</text>
</comment>
<keyword evidence="5" id="KW-0520">NAD</keyword>
<dbReference type="SUPFAM" id="SSF51905">
    <property type="entry name" value="FAD/NAD(P)-binding domain"/>
    <property type="match status" value="1"/>
</dbReference>
<evidence type="ECO:0000259" key="6">
    <source>
        <dbReference type="Pfam" id="PF07992"/>
    </source>
</evidence>
<keyword evidence="4 7" id="KW-0560">Oxidoreductase</keyword>
<dbReference type="EC" id="1.6.5.-" evidence="7"/>
<name>A0ABW6SIX6_9ACTN</name>
<organism evidence="7 8">
    <name type="scientific">Microtetraspora malaysiensis</name>
    <dbReference type="NCBI Taxonomy" id="161358"/>
    <lineage>
        <taxon>Bacteria</taxon>
        <taxon>Bacillati</taxon>
        <taxon>Actinomycetota</taxon>
        <taxon>Actinomycetes</taxon>
        <taxon>Streptosporangiales</taxon>
        <taxon>Streptosporangiaceae</taxon>
        <taxon>Microtetraspora</taxon>
    </lineage>
</organism>
<evidence type="ECO:0000313" key="7">
    <source>
        <dbReference type="EMBL" id="MFF3664925.1"/>
    </source>
</evidence>
<dbReference type="PANTHER" id="PTHR43706:SF45">
    <property type="entry name" value="NADH DEHYDROGENASE-LIKE PROTEIN RV1812C"/>
    <property type="match status" value="1"/>
</dbReference>
<dbReference type="InterPro" id="IPR045024">
    <property type="entry name" value="NDH-2"/>
</dbReference>
<dbReference type="Proteomes" id="UP001602013">
    <property type="component" value="Unassembled WGS sequence"/>
</dbReference>
<dbReference type="EMBL" id="JBIASD010000002">
    <property type="protein sequence ID" value="MFF3664925.1"/>
    <property type="molecule type" value="Genomic_DNA"/>
</dbReference>
<dbReference type="InterPro" id="IPR036188">
    <property type="entry name" value="FAD/NAD-bd_sf"/>
</dbReference>
<evidence type="ECO:0000256" key="4">
    <source>
        <dbReference type="ARBA" id="ARBA00023002"/>
    </source>
</evidence>
<protein>
    <submittedName>
        <fullName evidence="7">NAD(P)/FAD-dependent oxidoreductase</fullName>
        <ecNumber evidence="7">1.6.5.-</ecNumber>
    </submittedName>
</protein>
<keyword evidence="2" id="KW-0285">Flavoprotein</keyword>